<feature type="region of interest" description="Disordered" evidence="1">
    <location>
        <begin position="171"/>
        <end position="255"/>
    </location>
</feature>
<dbReference type="STRING" id="137246.A0A401RI66"/>
<feature type="compositionally biased region" description="Basic and acidic residues" evidence="1">
    <location>
        <begin position="241"/>
        <end position="254"/>
    </location>
</feature>
<name>A0A401RI66_CHIPU</name>
<dbReference type="Gene3D" id="1.20.58.80">
    <property type="entry name" value="Phosphotransferase system, lactose/cellobiose-type IIA subunit"/>
    <property type="match status" value="1"/>
</dbReference>
<evidence type="ECO:0000313" key="4">
    <source>
        <dbReference type="Proteomes" id="UP000287033"/>
    </source>
</evidence>
<dbReference type="AlphaFoldDB" id="A0A401RI66"/>
<feature type="domain" description="PX" evidence="2">
    <location>
        <begin position="48"/>
        <end position="171"/>
    </location>
</feature>
<comment type="caution">
    <text evidence="3">The sequence shown here is derived from an EMBL/GenBank/DDBJ whole genome shotgun (WGS) entry which is preliminary data.</text>
</comment>
<keyword evidence="4" id="KW-1185">Reference proteome</keyword>
<dbReference type="InterPro" id="IPR051866">
    <property type="entry name" value="Intracell_Sig-Traffick_Protein"/>
</dbReference>
<protein>
    <recommendedName>
        <fullName evidence="2">PX domain-containing protein</fullName>
    </recommendedName>
</protein>
<dbReference type="Gene3D" id="3.30.1520.10">
    <property type="entry name" value="Phox-like domain"/>
    <property type="match status" value="1"/>
</dbReference>
<dbReference type="PROSITE" id="PS50195">
    <property type="entry name" value="PX"/>
    <property type="match status" value="1"/>
</dbReference>
<sequence length="429" mass="48075">MAVGGVSFAQAPEQCWAEMALRLRSNGGGRGSCAPARWCIVRMSWRRGKADDIRYRVSDPRQHPHGFTEYRVTVTIFSPKTADVKEITVYKRYSDFKKLHAELSYIHRNLFRKSEEFPAFPRAQVFGRFEEAVIEERRRCAEEMLQFTINIPALSNSPQLKDFFKDGEVSRPLELGAPQDPSSLPAPLIPLPSGEGRTPEWFPRQSPESRRYSQPPTRSEQEVGGEAAEPEPLSAAQHIHHSQDEPVPEHRQVEEASSLFDLDNEDKQEENQLRSGSPLSNHELALFDPCAKDGVDSLPDLSQRWSSLPALNDKQPEDLERRLLHLRVQPEDRLLPPVSLGSDGLSDADYLTTAAEWINEALQKEASQEYGAAFSCYRNGVDILLKGVQGSVMPWAVCSGADTPHSQNDIAQETICISVSSLNLQCPES</sequence>
<organism evidence="3 4">
    <name type="scientific">Chiloscyllium punctatum</name>
    <name type="common">Brownbanded bambooshark</name>
    <name type="synonym">Hemiscyllium punctatum</name>
    <dbReference type="NCBI Taxonomy" id="137246"/>
    <lineage>
        <taxon>Eukaryota</taxon>
        <taxon>Metazoa</taxon>
        <taxon>Chordata</taxon>
        <taxon>Craniata</taxon>
        <taxon>Vertebrata</taxon>
        <taxon>Chondrichthyes</taxon>
        <taxon>Elasmobranchii</taxon>
        <taxon>Galeomorphii</taxon>
        <taxon>Galeoidea</taxon>
        <taxon>Orectolobiformes</taxon>
        <taxon>Hemiscylliidae</taxon>
        <taxon>Chiloscyllium</taxon>
    </lineage>
</organism>
<proteinExistence type="predicted"/>
<dbReference type="InterPro" id="IPR036181">
    <property type="entry name" value="MIT_dom_sf"/>
</dbReference>
<dbReference type="OrthoDB" id="1278353at2759"/>
<reference evidence="3 4" key="1">
    <citation type="journal article" date="2018" name="Nat. Ecol. Evol.">
        <title>Shark genomes provide insights into elasmobranch evolution and the origin of vertebrates.</title>
        <authorList>
            <person name="Hara Y"/>
            <person name="Yamaguchi K"/>
            <person name="Onimaru K"/>
            <person name="Kadota M"/>
            <person name="Koyanagi M"/>
            <person name="Keeley SD"/>
            <person name="Tatsumi K"/>
            <person name="Tanaka K"/>
            <person name="Motone F"/>
            <person name="Kageyama Y"/>
            <person name="Nozu R"/>
            <person name="Adachi N"/>
            <person name="Nishimura O"/>
            <person name="Nakagawa R"/>
            <person name="Tanegashima C"/>
            <person name="Kiyatake I"/>
            <person name="Matsumoto R"/>
            <person name="Murakumo K"/>
            <person name="Nishida K"/>
            <person name="Terakita A"/>
            <person name="Kuratani S"/>
            <person name="Sato K"/>
            <person name="Hyodo S Kuraku.S."/>
        </authorList>
    </citation>
    <scope>NUCLEOTIDE SEQUENCE [LARGE SCALE GENOMIC DNA]</scope>
</reference>
<dbReference type="SUPFAM" id="SSF116846">
    <property type="entry name" value="MIT domain"/>
    <property type="match status" value="1"/>
</dbReference>
<dbReference type="SMART" id="SM00312">
    <property type="entry name" value="PX"/>
    <property type="match status" value="1"/>
</dbReference>
<dbReference type="Proteomes" id="UP000287033">
    <property type="component" value="Unassembled WGS sequence"/>
</dbReference>
<dbReference type="GO" id="GO:0035091">
    <property type="term" value="F:phosphatidylinositol binding"/>
    <property type="evidence" value="ECO:0007669"/>
    <property type="project" value="InterPro"/>
</dbReference>
<dbReference type="InterPro" id="IPR036871">
    <property type="entry name" value="PX_dom_sf"/>
</dbReference>
<evidence type="ECO:0000259" key="2">
    <source>
        <dbReference type="PROSITE" id="PS50195"/>
    </source>
</evidence>
<dbReference type="PANTHER" id="PTHR15508:SF9">
    <property type="entry name" value="SORTING NEXIN-15"/>
    <property type="match status" value="1"/>
</dbReference>
<dbReference type="EMBL" id="BEZZ01001351">
    <property type="protein sequence ID" value="GCC17824.1"/>
    <property type="molecule type" value="Genomic_DNA"/>
</dbReference>
<accession>A0A401RI66</accession>
<dbReference type="PANTHER" id="PTHR15508">
    <property type="entry name" value="RIBOSOMAL PROTEIN S6 KINASE"/>
    <property type="match status" value="1"/>
</dbReference>
<evidence type="ECO:0000256" key="1">
    <source>
        <dbReference type="SAM" id="MobiDB-lite"/>
    </source>
</evidence>
<gene>
    <name evidence="3" type="ORF">chiPu_0017694</name>
</gene>
<dbReference type="Pfam" id="PF00787">
    <property type="entry name" value="PX"/>
    <property type="match status" value="1"/>
</dbReference>
<evidence type="ECO:0000313" key="3">
    <source>
        <dbReference type="EMBL" id="GCC17824.1"/>
    </source>
</evidence>
<dbReference type="SUPFAM" id="SSF64268">
    <property type="entry name" value="PX domain"/>
    <property type="match status" value="1"/>
</dbReference>
<dbReference type="InterPro" id="IPR001683">
    <property type="entry name" value="PX_dom"/>
</dbReference>